<evidence type="ECO:0000256" key="10">
    <source>
        <dbReference type="ARBA" id="ARBA00022801"/>
    </source>
</evidence>
<dbReference type="GO" id="GO:0003723">
    <property type="term" value="F:RNA binding"/>
    <property type="evidence" value="ECO:0007669"/>
    <property type="project" value="UniProtKB-UniRule"/>
</dbReference>
<dbReference type="Proteomes" id="UP000261764">
    <property type="component" value="Chromosome I"/>
</dbReference>
<evidence type="ECO:0000313" key="15">
    <source>
        <dbReference type="EMBL" id="CDN40809.1"/>
    </source>
</evidence>
<proteinExistence type="inferred from homology"/>
<comment type="cofactor">
    <cofactor evidence="2">
        <name>Mg(2+)</name>
        <dbReference type="ChEBI" id="CHEBI:18420"/>
    </cofactor>
</comment>
<dbReference type="GO" id="GO:0046872">
    <property type="term" value="F:metal ion binding"/>
    <property type="evidence" value="ECO:0007669"/>
    <property type="project" value="UniProtKB-KW"/>
</dbReference>
<evidence type="ECO:0000256" key="12">
    <source>
        <dbReference type="PROSITE-ProRule" id="PRU01319"/>
    </source>
</evidence>
<dbReference type="NCBIfam" id="NF000595">
    <property type="entry name" value="PRK00015.1-3"/>
    <property type="match status" value="1"/>
</dbReference>
<dbReference type="GO" id="GO:0032299">
    <property type="term" value="C:ribonuclease H2 complex"/>
    <property type="evidence" value="ECO:0007669"/>
    <property type="project" value="TreeGrafter"/>
</dbReference>
<dbReference type="EMBL" id="HG937516">
    <property type="protein sequence ID" value="CDN40809.1"/>
    <property type="molecule type" value="Genomic_DNA"/>
</dbReference>
<dbReference type="PANTHER" id="PTHR10954:SF18">
    <property type="entry name" value="RIBONUCLEASE HII"/>
    <property type="match status" value="1"/>
</dbReference>
<dbReference type="InterPro" id="IPR012337">
    <property type="entry name" value="RNaseH-like_sf"/>
</dbReference>
<feature type="binding site" evidence="12">
    <location>
        <position position="25"/>
    </location>
    <ligand>
        <name>a divalent metal cation</name>
        <dbReference type="ChEBI" id="CHEBI:60240"/>
    </ligand>
</feature>
<evidence type="ECO:0000256" key="8">
    <source>
        <dbReference type="ARBA" id="ARBA00022723"/>
    </source>
</evidence>
<evidence type="ECO:0000256" key="11">
    <source>
        <dbReference type="ARBA" id="ARBA00023211"/>
    </source>
</evidence>
<dbReference type="GO" id="GO:0006298">
    <property type="term" value="P:mismatch repair"/>
    <property type="evidence" value="ECO:0007669"/>
    <property type="project" value="TreeGrafter"/>
</dbReference>
<dbReference type="PROSITE" id="PS51975">
    <property type="entry name" value="RNASE_H_2"/>
    <property type="match status" value="1"/>
</dbReference>
<comment type="subcellular location">
    <subcellularLocation>
        <location evidence="4">Cytoplasm</location>
    </subcellularLocation>
</comment>
<keyword evidence="11" id="KW-0464">Manganese</keyword>
<dbReference type="InterPro" id="IPR036397">
    <property type="entry name" value="RNaseH_sf"/>
</dbReference>
<dbReference type="InterPro" id="IPR001352">
    <property type="entry name" value="RNase_HII/HIII"/>
</dbReference>
<keyword evidence="16" id="KW-1185">Reference proteome</keyword>
<evidence type="ECO:0000313" key="16">
    <source>
        <dbReference type="Proteomes" id="UP000261764"/>
    </source>
</evidence>
<dbReference type="CDD" id="cd07182">
    <property type="entry name" value="RNase_HII_bacteria_HII_like"/>
    <property type="match status" value="1"/>
</dbReference>
<accession>A0A292IIN9</accession>
<feature type="domain" description="RNase H type-2" evidence="14">
    <location>
        <begin position="18"/>
        <end position="208"/>
    </location>
</feature>
<evidence type="ECO:0000256" key="13">
    <source>
        <dbReference type="RuleBase" id="RU003515"/>
    </source>
</evidence>
<evidence type="ECO:0000256" key="4">
    <source>
        <dbReference type="ARBA" id="ARBA00004496"/>
    </source>
</evidence>
<evidence type="ECO:0000256" key="6">
    <source>
        <dbReference type="ARBA" id="ARBA00022490"/>
    </source>
</evidence>
<dbReference type="KEGG" id="mamp:MAMA39_06920"/>
<keyword evidence="8 12" id="KW-0479">Metal-binding</keyword>
<evidence type="ECO:0000256" key="1">
    <source>
        <dbReference type="ARBA" id="ARBA00000077"/>
    </source>
</evidence>
<sequence length="213" mass="24443">MKVNQLYQFDQALCQNDTLILGIDEVGRGCWAGPLVVCGVILKPEYYNEQINDSKQLSASSRAKLFHEIIENCIAYQIVELNSETVDRYGPKQTTIMGMKKIVKSLGKRQIKILIDYEHFAFRNYNITGIVHGDQVSYAIAAASIIAKHYRDDLLIAADEKYQGYGFKNHKGYGTKQHWMALKKWGPIQGFHRYSYRPIQKILDSSFHQGKDF</sequence>
<evidence type="ECO:0000256" key="9">
    <source>
        <dbReference type="ARBA" id="ARBA00022759"/>
    </source>
</evidence>
<dbReference type="GO" id="GO:0005737">
    <property type="term" value="C:cytoplasm"/>
    <property type="evidence" value="ECO:0007669"/>
    <property type="project" value="UniProtKB-SubCell"/>
</dbReference>
<dbReference type="InterPro" id="IPR024567">
    <property type="entry name" value="RNase_HII/HIII_dom"/>
</dbReference>
<name>A0A292IIN9_9MOLU</name>
<dbReference type="Gene3D" id="3.30.420.10">
    <property type="entry name" value="Ribonuclease H-like superfamily/Ribonuclease H"/>
    <property type="match status" value="1"/>
</dbReference>
<dbReference type="PANTHER" id="PTHR10954">
    <property type="entry name" value="RIBONUCLEASE H2 SUBUNIT A"/>
    <property type="match status" value="1"/>
</dbReference>
<evidence type="ECO:0000259" key="14">
    <source>
        <dbReference type="PROSITE" id="PS51975"/>
    </source>
</evidence>
<comment type="cofactor">
    <cofactor evidence="12">
        <name>Mn(2+)</name>
        <dbReference type="ChEBI" id="CHEBI:29035"/>
    </cofactor>
    <cofactor evidence="12">
        <name>Mg(2+)</name>
        <dbReference type="ChEBI" id="CHEBI:18420"/>
    </cofactor>
    <text evidence="12">Manganese or magnesium. Binds 1 divalent metal ion per monomer in the absence of substrate. May bind a second metal ion after substrate binding.</text>
</comment>
<dbReference type="Pfam" id="PF01351">
    <property type="entry name" value="RNase_HII"/>
    <property type="match status" value="1"/>
</dbReference>
<keyword evidence="10 12" id="KW-0378">Hydrolase</keyword>
<reference evidence="15 16" key="1">
    <citation type="journal article" date="2015" name="Clin. Infect. Dis.">
        <title>Genomic Investigations unmask Mycoplasma amphoriforme, a new respiratory pathogen.</title>
        <authorList>
            <person name="Gillespie S.H."/>
            <person name="Ling C.L."/>
            <person name="Oravcova K."/>
            <person name="Pinheiro M."/>
            <person name="Wells L."/>
            <person name="Bryant J.M."/>
            <person name="McHugh T.D."/>
            <person name="Bebear C."/>
            <person name="Webster D."/>
            <person name="Harris S.R."/>
            <person name="Seth-Smith H.M."/>
            <person name="Thomson N.R."/>
        </authorList>
    </citation>
    <scope>NUCLEOTIDE SEQUENCE [LARGE SCALE GENOMIC DNA]</scope>
    <source>
        <strain evidence="15 16">A39</strain>
    </source>
</reference>
<comment type="function">
    <text evidence="3 13">Endonuclease that specifically degrades the RNA of RNA-DNA hybrids.</text>
</comment>
<dbReference type="GO" id="GO:0043137">
    <property type="term" value="P:DNA replication, removal of RNA primer"/>
    <property type="evidence" value="ECO:0007669"/>
    <property type="project" value="TreeGrafter"/>
</dbReference>
<evidence type="ECO:0000256" key="2">
    <source>
        <dbReference type="ARBA" id="ARBA00001946"/>
    </source>
</evidence>
<comment type="catalytic activity">
    <reaction evidence="1 12 13">
        <text>Endonucleolytic cleavage to 5'-phosphomonoester.</text>
        <dbReference type="EC" id="3.1.26.4"/>
    </reaction>
</comment>
<dbReference type="GO" id="GO:0004523">
    <property type="term" value="F:RNA-DNA hybrid ribonuclease activity"/>
    <property type="evidence" value="ECO:0007669"/>
    <property type="project" value="UniProtKB-UniRule"/>
</dbReference>
<evidence type="ECO:0000256" key="3">
    <source>
        <dbReference type="ARBA" id="ARBA00004065"/>
    </source>
</evidence>
<dbReference type="SUPFAM" id="SSF53098">
    <property type="entry name" value="Ribonuclease H-like"/>
    <property type="match status" value="1"/>
</dbReference>
<protein>
    <recommendedName>
        <fullName evidence="13">Ribonuclease</fullName>
        <ecNumber evidence="13">3.1.26.4</ecNumber>
    </recommendedName>
</protein>
<keyword evidence="6" id="KW-0963">Cytoplasm</keyword>
<comment type="similarity">
    <text evidence="5 13">Belongs to the RNase HII family.</text>
</comment>
<organism evidence="15 16">
    <name type="scientific">Mycoplasma amphoriforme A39</name>
    <dbReference type="NCBI Taxonomy" id="572419"/>
    <lineage>
        <taxon>Bacteria</taxon>
        <taxon>Bacillati</taxon>
        <taxon>Mycoplasmatota</taxon>
        <taxon>Mollicutes</taxon>
        <taxon>Mycoplasmataceae</taxon>
        <taxon>Mycoplasma</taxon>
    </lineage>
</organism>
<dbReference type="RefSeq" id="WP_343251441.1">
    <property type="nucleotide sequence ID" value="NZ_HG937516.1"/>
</dbReference>
<evidence type="ECO:0000256" key="7">
    <source>
        <dbReference type="ARBA" id="ARBA00022722"/>
    </source>
</evidence>
<dbReference type="InterPro" id="IPR022898">
    <property type="entry name" value="RNase_HII"/>
</dbReference>
<evidence type="ECO:0000256" key="5">
    <source>
        <dbReference type="ARBA" id="ARBA00007383"/>
    </source>
</evidence>
<dbReference type="AlphaFoldDB" id="A0A292IIN9"/>
<dbReference type="EC" id="3.1.26.4" evidence="13"/>
<gene>
    <name evidence="15" type="ORF">MAMA39_06920</name>
</gene>
<feature type="binding site" evidence="12">
    <location>
        <position position="116"/>
    </location>
    <ligand>
        <name>a divalent metal cation</name>
        <dbReference type="ChEBI" id="CHEBI:60240"/>
    </ligand>
</feature>
<keyword evidence="9 12" id="KW-0255">Endonuclease</keyword>
<keyword evidence="7 12" id="KW-0540">Nuclease</keyword>
<feature type="binding site" evidence="12">
    <location>
        <position position="24"/>
    </location>
    <ligand>
        <name>a divalent metal cation</name>
        <dbReference type="ChEBI" id="CHEBI:60240"/>
    </ligand>
</feature>